<gene>
    <name evidence="8" type="ORF">PCC79_09175</name>
</gene>
<accession>A0ABZ3C3F0</accession>
<comment type="similarity">
    <text evidence="2">Belongs to the ferredoxin--NADP reductase type 1 family.</text>
</comment>
<comment type="cofactor">
    <cofactor evidence="1">
        <name>FAD</name>
        <dbReference type="ChEBI" id="CHEBI:57692"/>
    </cofactor>
</comment>
<dbReference type="Pfam" id="PF13450">
    <property type="entry name" value="NAD_binding_8"/>
    <property type="match status" value="1"/>
</dbReference>
<evidence type="ECO:0000256" key="4">
    <source>
        <dbReference type="ARBA" id="ARBA00022827"/>
    </source>
</evidence>
<dbReference type="PIRSF" id="PIRSF000362">
    <property type="entry name" value="FNR"/>
    <property type="match status" value="1"/>
</dbReference>
<evidence type="ECO:0000256" key="5">
    <source>
        <dbReference type="ARBA" id="ARBA00022857"/>
    </source>
</evidence>
<evidence type="ECO:0000256" key="6">
    <source>
        <dbReference type="ARBA" id="ARBA00023002"/>
    </source>
</evidence>
<keyword evidence="9" id="KW-1185">Reference proteome</keyword>
<dbReference type="InterPro" id="IPR055275">
    <property type="entry name" value="Ferredox_Rdtase"/>
</dbReference>
<dbReference type="SUPFAM" id="SSF51971">
    <property type="entry name" value="Nucleotide-binding domain"/>
    <property type="match status" value="2"/>
</dbReference>
<dbReference type="PANTHER" id="PTHR48467">
    <property type="entry name" value="GLUTAMATE SYNTHASE 1 [NADH], CHLOROPLASTIC-LIKE"/>
    <property type="match status" value="1"/>
</dbReference>
<keyword evidence="5" id="KW-0521">NADP</keyword>
<evidence type="ECO:0000313" key="8">
    <source>
        <dbReference type="EMBL" id="WZW97093.1"/>
    </source>
</evidence>
<organism evidence="8 9">
    <name type="scientific">Propioniciclava soli</name>
    <dbReference type="NCBI Taxonomy" id="2775081"/>
    <lineage>
        <taxon>Bacteria</taxon>
        <taxon>Bacillati</taxon>
        <taxon>Actinomycetota</taxon>
        <taxon>Actinomycetes</taxon>
        <taxon>Propionibacteriales</taxon>
        <taxon>Propionibacteriaceae</taxon>
        <taxon>Propioniciclava</taxon>
    </lineage>
</organism>
<dbReference type="RefSeq" id="WP_342371645.1">
    <property type="nucleotide sequence ID" value="NZ_CP115965.1"/>
</dbReference>
<dbReference type="Gene3D" id="3.50.50.60">
    <property type="entry name" value="FAD/NAD(P)-binding domain"/>
    <property type="match status" value="1"/>
</dbReference>
<keyword evidence="3" id="KW-0285">Flavoprotein</keyword>
<dbReference type="Gene3D" id="3.40.50.720">
    <property type="entry name" value="NAD(P)-binding Rossmann-like Domain"/>
    <property type="match status" value="1"/>
</dbReference>
<protein>
    <submittedName>
        <fullName evidence="8">NAD(P)-binding protein</fullName>
    </submittedName>
</protein>
<feature type="compositionally biased region" description="Low complexity" evidence="7">
    <location>
        <begin position="459"/>
        <end position="473"/>
    </location>
</feature>
<name>A0ABZ3C3F0_9ACTN</name>
<evidence type="ECO:0000256" key="2">
    <source>
        <dbReference type="ARBA" id="ARBA00008312"/>
    </source>
</evidence>
<evidence type="ECO:0000256" key="3">
    <source>
        <dbReference type="ARBA" id="ARBA00022630"/>
    </source>
</evidence>
<reference evidence="8 9" key="1">
    <citation type="journal article" date="2023" name="Environ Microbiome">
        <title>A coral-associated actinobacterium mitigates coral bleaching under heat stress.</title>
        <authorList>
            <person name="Li J."/>
            <person name="Zou Y."/>
            <person name="Li Q."/>
            <person name="Zhang J."/>
            <person name="Bourne D.G."/>
            <person name="Lyu Y."/>
            <person name="Liu C."/>
            <person name="Zhang S."/>
        </authorList>
    </citation>
    <scope>NUCLEOTIDE SEQUENCE [LARGE SCALE GENOMIC DNA]</scope>
    <source>
        <strain evidence="8 9">SCSIO 13291</strain>
    </source>
</reference>
<feature type="region of interest" description="Disordered" evidence="7">
    <location>
        <begin position="443"/>
        <end position="473"/>
    </location>
</feature>
<dbReference type="EMBL" id="CP115965">
    <property type="protein sequence ID" value="WZW97093.1"/>
    <property type="molecule type" value="Genomic_DNA"/>
</dbReference>
<keyword evidence="4" id="KW-0274">FAD</keyword>
<evidence type="ECO:0000256" key="1">
    <source>
        <dbReference type="ARBA" id="ARBA00001974"/>
    </source>
</evidence>
<dbReference type="Proteomes" id="UP001434337">
    <property type="component" value="Chromosome"/>
</dbReference>
<proteinExistence type="inferred from homology"/>
<evidence type="ECO:0000313" key="9">
    <source>
        <dbReference type="Proteomes" id="UP001434337"/>
    </source>
</evidence>
<dbReference type="InterPro" id="IPR036188">
    <property type="entry name" value="FAD/NAD-bd_sf"/>
</dbReference>
<evidence type="ECO:0000256" key="7">
    <source>
        <dbReference type="SAM" id="MobiDB-lite"/>
    </source>
</evidence>
<keyword evidence="6" id="KW-0560">Oxidoreductase</keyword>
<dbReference type="InterPro" id="IPR021163">
    <property type="entry name" value="Ferredox_Rdtase_adrenod"/>
</dbReference>
<sequence>MTHTPHVAIVGAGPSGLFAAQALLRGHEGVRIDVLDRLPAPFGLLRYGVAPDHASMQGIQRALVAPFTSERVRFFGLVELGRSITRDELVAGYDAVIYAAGASEDRRLHVPGEELPGSRSAREFVAWYCGHPDAEAQQLAGIEAAVTFGVGNVAVDVARVLAASPARLAGTDMPGDVLAELRRASVRDVWVVGRRGPQHASFTTPELRELLGLDGVQPVIDPTDVAGIDETDLDRRVRGNLAALREAADRSVPDAHARLHLRFWRRPVAVLGEDAVSGVVLERTLPAGGTSVVGTREQETIACQLVLRAIGYRGRPLAGVAFDDEAGVIPNRGGRVVRPDGTPSPGEYVVGWIKRGPVGVIGTNKSDAAETVALLLDDLAAEAGVKDAARGPEVDALLASHGLEASSFADWEAIDAEERARGEASGRSRVKVASWSQLTDLVRHGRGGGPLEREHEGEAAPAAEAGLAGDDLS</sequence>
<dbReference type="PANTHER" id="PTHR48467:SF1">
    <property type="entry name" value="GLUTAMATE SYNTHASE 1 [NADH], CHLOROPLASTIC-LIKE"/>
    <property type="match status" value="1"/>
</dbReference>
<dbReference type="PRINTS" id="PR00419">
    <property type="entry name" value="ADXRDTASE"/>
</dbReference>